<reference evidence="5" key="1">
    <citation type="journal article" date="2019" name="Int. J. Syst. Evol. Microbiol.">
        <title>The Global Catalogue of Microorganisms (GCM) 10K type strain sequencing project: providing services to taxonomists for standard genome sequencing and annotation.</title>
        <authorList>
            <consortium name="The Broad Institute Genomics Platform"/>
            <consortium name="The Broad Institute Genome Sequencing Center for Infectious Disease"/>
            <person name="Wu L."/>
            <person name="Ma J."/>
        </authorList>
    </citation>
    <scope>NUCLEOTIDE SEQUENCE [LARGE SCALE GENOMIC DNA]</scope>
    <source>
        <strain evidence="5">JCM 18304</strain>
    </source>
</reference>
<feature type="region of interest" description="Disordered" evidence="1">
    <location>
        <begin position="23"/>
        <end position="49"/>
    </location>
</feature>
<evidence type="ECO:0000313" key="4">
    <source>
        <dbReference type="EMBL" id="GAA5190344.1"/>
    </source>
</evidence>
<sequence length="564" mass="61333">MRRTKTLAVIMVAGLLLTACGSNSTPSHNSTTTNSTPDDINAPRKKGGTVTISNEQGQTWTCQFNPFNPANYLESVGFVYEPLVFVDLLNNQAETPMLASSYQWSADKKSIVFTIRDGVTWSDGQPFSADDVAFTFNLLKQYPAMDLYSLWTGAGLQSVTASGNKVTMNFSQAAQPYFFNFANQVGIIPKHIWSTGDAAAHPDTWTDTNPVGTGPFMVSPCSANNIQYVANPHYWQAGKPYIQKVEYPAYLDNGPANLDLANNKAQWGSQFIPGIKQFYLAKSANNHTWSPPVTNVAIFPNLDPSHAATSKLAVRQAIASAIDRSKVALIGEGGQQPAANQTGIVTPTFSKYYDASAVSSAGYAKPNTAKATQLMASAGYSKSNPLKLSIITITGYTDWAASLAVIKQELAPIGIDLTITPLAQQTFDDKLFNGDFDLAYYGEPGGPTPYYELRQILYSKNSAPIGKQASFNYERYLNPDVDKLFDQYAAADDATQVSLMKQIGAAMLRDVPIIPVTESVDWFQYNTTDIGGWPTEDNPYAQPSAFSVPDTGQVLTHLYSKSAQ</sequence>
<name>A0ABP9S1X8_9ACTN</name>
<dbReference type="EMBL" id="BAABJQ010000014">
    <property type="protein sequence ID" value="GAA5190344.1"/>
    <property type="molecule type" value="Genomic_DNA"/>
</dbReference>
<feature type="signal peptide" evidence="2">
    <location>
        <begin position="1"/>
        <end position="24"/>
    </location>
</feature>
<dbReference type="PIRSF" id="PIRSF002741">
    <property type="entry name" value="MppA"/>
    <property type="match status" value="1"/>
</dbReference>
<feature type="compositionally biased region" description="Low complexity" evidence="1">
    <location>
        <begin position="23"/>
        <end position="37"/>
    </location>
</feature>
<dbReference type="RefSeq" id="WP_345632589.1">
    <property type="nucleotide sequence ID" value="NZ_BAABJQ010000014.1"/>
</dbReference>
<comment type="caution">
    <text evidence="4">The sequence shown here is derived from an EMBL/GenBank/DDBJ whole genome shotgun (WGS) entry which is preliminary data.</text>
</comment>
<dbReference type="Gene3D" id="3.40.190.10">
    <property type="entry name" value="Periplasmic binding protein-like II"/>
    <property type="match status" value="1"/>
</dbReference>
<evidence type="ECO:0000256" key="1">
    <source>
        <dbReference type="SAM" id="MobiDB-lite"/>
    </source>
</evidence>
<feature type="chain" id="PRO_5045906782" evidence="2">
    <location>
        <begin position="25"/>
        <end position="564"/>
    </location>
</feature>
<protein>
    <submittedName>
        <fullName evidence="4">ABC transporter substrate-binding protein</fullName>
    </submittedName>
</protein>
<evidence type="ECO:0000313" key="5">
    <source>
        <dbReference type="Proteomes" id="UP001501570"/>
    </source>
</evidence>
<dbReference type="InterPro" id="IPR030678">
    <property type="entry name" value="Peptide/Ni-bd"/>
</dbReference>
<dbReference type="Gene3D" id="3.10.105.10">
    <property type="entry name" value="Dipeptide-binding Protein, Domain 3"/>
    <property type="match status" value="1"/>
</dbReference>
<evidence type="ECO:0000256" key="2">
    <source>
        <dbReference type="SAM" id="SignalP"/>
    </source>
</evidence>
<dbReference type="PANTHER" id="PTHR30290:SF82">
    <property type="entry name" value="ABC-TYPE DIPEPTIDE_OLIGOPEPTIDE TRANSPORT SYSTEM, PERIPLASMIC COMPONENT"/>
    <property type="match status" value="1"/>
</dbReference>
<organism evidence="4 5">
    <name type="scientific">Rugosimonospora acidiphila</name>
    <dbReference type="NCBI Taxonomy" id="556531"/>
    <lineage>
        <taxon>Bacteria</taxon>
        <taxon>Bacillati</taxon>
        <taxon>Actinomycetota</taxon>
        <taxon>Actinomycetes</taxon>
        <taxon>Micromonosporales</taxon>
        <taxon>Micromonosporaceae</taxon>
        <taxon>Rugosimonospora</taxon>
    </lineage>
</organism>
<feature type="domain" description="Solute-binding protein family 5" evidence="3">
    <location>
        <begin position="95"/>
        <end position="460"/>
    </location>
</feature>
<dbReference type="InterPro" id="IPR000914">
    <property type="entry name" value="SBP_5_dom"/>
</dbReference>
<dbReference type="PROSITE" id="PS51257">
    <property type="entry name" value="PROKAR_LIPOPROTEIN"/>
    <property type="match status" value="1"/>
</dbReference>
<keyword evidence="2" id="KW-0732">Signal</keyword>
<dbReference type="Pfam" id="PF00496">
    <property type="entry name" value="SBP_bac_5"/>
    <property type="match status" value="1"/>
</dbReference>
<gene>
    <name evidence="4" type="ORF">GCM10023322_45260</name>
</gene>
<accession>A0ABP9S1X8</accession>
<dbReference type="Proteomes" id="UP001501570">
    <property type="component" value="Unassembled WGS sequence"/>
</dbReference>
<evidence type="ECO:0000259" key="3">
    <source>
        <dbReference type="Pfam" id="PF00496"/>
    </source>
</evidence>
<dbReference type="CDD" id="cd08509">
    <property type="entry name" value="PBP2_TmCBP_oligosaccharides_like"/>
    <property type="match status" value="1"/>
</dbReference>
<keyword evidence="5" id="KW-1185">Reference proteome</keyword>
<proteinExistence type="predicted"/>
<dbReference type="InterPro" id="IPR039424">
    <property type="entry name" value="SBP_5"/>
</dbReference>
<dbReference type="SUPFAM" id="SSF53850">
    <property type="entry name" value="Periplasmic binding protein-like II"/>
    <property type="match status" value="1"/>
</dbReference>
<dbReference type="PANTHER" id="PTHR30290">
    <property type="entry name" value="PERIPLASMIC BINDING COMPONENT OF ABC TRANSPORTER"/>
    <property type="match status" value="1"/>
</dbReference>
<dbReference type="Gene3D" id="3.90.76.10">
    <property type="entry name" value="Dipeptide-binding Protein, Domain 1"/>
    <property type="match status" value="1"/>
</dbReference>